<dbReference type="Gene3D" id="3.40.50.720">
    <property type="entry name" value="NAD(P)-binding Rossmann-like Domain"/>
    <property type="match status" value="1"/>
</dbReference>
<evidence type="ECO:0000259" key="8">
    <source>
        <dbReference type="Pfam" id="PF13407"/>
    </source>
</evidence>
<dbReference type="GO" id="GO:0003978">
    <property type="term" value="F:UDP-glucose 4-epimerase activity"/>
    <property type="evidence" value="ECO:0007669"/>
    <property type="project" value="UniProtKB-EC"/>
</dbReference>
<keyword evidence="7 10" id="KW-0413">Isomerase</keyword>
<evidence type="ECO:0000313" key="10">
    <source>
        <dbReference type="EMBL" id="CUN39983.1"/>
    </source>
</evidence>
<evidence type="ECO:0000256" key="1">
    <source>
        <dbReference type="ARBA" id="ARBA00000083"/>
    </source>
</evidence>
<keyword evidence="6" id="KW-0520">NAD</keyword>
<dbReference type="EC" id="5.1.3.2" evidence="4"/>
<comment type="similarity">
    <text evidence="3">Belongs to the NAD(P)-dependent epimerase/dehydratase family.</text>
</comment>
<dbReference type="Pfam" id="PF16363">
    <property type="entry name" value="GDP_Man_Dehyd"/>
    <property type="match status" value="1"/>
</dbReference>
<dbReference type="InterPro" id="IPR025997">
    <property type="entry name" value="SBP_2_dom"/>
</dbReference>
<dbReference type="GO" id="GO:0005829">
    <property type="term" value="C:cytosol"/>
    <property type="evidence" value="ECO:0007669"/>
    <property type="project" value="TreeGrafter"/>
</dbReference>
<evidence type="ECO:0000259" key="9">
    <source>
        <dbReference type="Pfam" id="PF16363"/>
    </source>
</evidence>
<protein>
    <recommendedName>
        <fullName evidence="5">UDP-glucose 4-epimerase</fullName>
        <ecNumber evidence="4">5.1.3.2</ecNumber>
    </recommendedName>
</protein>
<evidence type="ECO:0000313" key="11">
    <source>
        <dbReference type="Proteomes" id="UP000095439"/>
    </source>
</evidence>
<feature type="domain" description="Periplasmic binding protein" evidence="8">
    <location>
        <begin position="71"/>
        <end position="144"/>
    </location>
</feature>
<reference evidence="10 11" key="1">
    <citation type="submission" date="2015-09" db="EMBL/GenBank/DDBJ databases">
        <authorList>
            <consortium name="Pathogen Informatics"/>
        </authorList>
    </citation>
    <scope>NUCLEOTIDE SEQUENCE [LARGE SCALE GENOMIC DNA]</scope>
    <source>
        <strain evidence="10 11">2789STDY5608866</strain>
    </source>
</reference>
<evidence type="ECO:0000256" key="2">
    <source>
        <dbReference type="ARBA" id="ARBA00001911"/>
    </source>
</evidence>
<evidence type="ECO:0000256" key="3">
    <source>
        <dbReference type="ARBA" id="ARBA00007637"/>
    </source>
</evidence>
<evidence type="ECO:0000256" key="7">
    <source>
        <dbReference type="ARBA" id="ARBA00023235"/>
    </source>
</evidence>
<evidence type="ECO:0000256" key="6">
    <source>
        <dbReference type="ARBA" id="ARBA00023027"/>
    </source>
</evidence>
<dbReference type="InterPro" id="IPR036291">
    <property type="entry name" value="NAD(P)-bd_dom_sf"/>
</dbReference>
<dbReference type="PANTHER" id="PTHR43725">
    <property type="entry name" value="UDP-GLUCOSE 4-EPIMERASE"/>
    <property type="match status" value="1"/>
</dbReference>
<comment type="catalytic activity">
    <reaction evidence="1">
        <text>UDP-alpha-D-glucose = UDP-alpha-D-galactose</text>
        <dbReference type="Rhea" id="RHEA:22168"/>
        <dbReference type="ChEBI" id="CHEBI:58885"/>
        <dbReference type="ChEBI" id="CHEBI:66914"/>
        <dbReference type="EC" id="5.1.3.2"/>
    </reaction>
</comment>
<dbReference type="SUPFAM" id="SSF53822">
    <property type="entry name" value="Periplasmic binding protein-like I"/>
    <property type="match status" value="1"/>
</dbReference>
<feature type="domain" description="NAD(P)-binding" evidence="9">
    <location>
        <begin position="6"/>
        <end position="58"/>
    </location>
</feature>
<dbReference type="GO" id="GO:0006012">
    <property type="term" value="P:galactose metabolic process"/>
    <property type="evidence" value="ECO:0007669"/>
    <property type="project" value="UniProtKB-KW"/>
</dbReference>
<proteinExistence type="inferred from homology"/>
<dbReference type="InterPro" id="IPR016040">
    <property type="entry name" value="NAD(P)-bd_dom"/>
</dbReference>
<accession>A0A173WKE8</accession>
<dbReference type="PANTHER" id="PTHR43725:SF47">
    <property type="entry name" value="UDP-GLUCOSE 4-EPIMERASE"/>
    <property type="match status" value="1"/>
</dbReference>
<gene>
    <name evidence="10" type="primary">galE_1</name>
    <name evidence="10" type="ORF">ERS852423_00327</name>
</gene>
<dbReference type="InterPro" id="IPR028082">
    <property type="entry name" value="Peripla_BP_I"/>
</dbReference>
<sequence length="167" mass="18869">MTKKILITGGAGYIGSHTALELLNEGYEVVVYDNLCNSSKESLKRVEELSGKHITFYDYEKFAALDDEAVQNVEAVICNNDDMALGVYDYYKEKNLKLPVIIGINNSEEMHQKIMSGEMYGTIDNKMEDQVMEICRLMQAILKKDTGSYQKVWYSTPKAIVKAEGTE</sequence>
<dbReference type="AlphaFoldDB" id="A0A173WKE8"/>
<dbReference type="RefSeq" id="WP_055180233.1">
    <property type="nucleotide sequence ID" value="NZ_CABIWY010000001.1"/>
</dbReference>
<comment type="cofactor">
    <cofactor evidence="2">
        <name>NAD(+)</name>
        <dbReference type="ChEBI" id="CHEBI:57540"/>
    </cofactor>
</comment>
<evidence type="ECO:0000256" key="5">
    <source>
        <dbReference type="ARBA" id="ARBA00018569"/>
    </source>
</evidence>
<name>A0A173WKE8_9FIRM</name>
<dbReference type="Proteomes" id="UP000095439">
    <property type="component" value="Unassembled WGS sequence"/>
</dbReference>
<evidence type="ECO:0000256" key="4">
    <source>
        <dbReference type="ARBA" id="ARBA00013189"/>
    </source>
</evidence>
<dbReference type="Pfam" id="PF13407">
    <property type="entry name" value="Peripla_BP_4"/>
    <property type="match status" value="1"/>
</dbReference>
<dbReference type="SUPFAM" id="SSF51735">
    <property type="entry name" value="NAD(P)-binding Rossmann-fold domains"/>
    <property type="match status" value="1"/>
</dbReference>
<dbReference type="EMBL" id="CYYY01000001">
    <property type="protein sequence ID" value="CUN39983.1"/>
    <property type="molecule type" value="Genomic_DNA"/>
</dbReference>
<organism evidence="10 11">
    <name type="scientific">Dorea longicatena</name>
    <dbReference type="NCBI Taxonomy" id="88431"/>
    <lineage>
        <taxon>Bacteria</taxon>
        <taxon>Bacillati</taxon>
        <taxon>Bacillota</taxon>
        <taxon>Clostridia</taxon>
        <taxon>Lachnospirales</taxon>
        <taxon>Lachnospiraceae</taxon>
        <taxon>Dorea</taxon>
    </lineage>
</organism>